<keyword evidence="4" id="KW-0256">Endoplasmic reticulum</keyword>
<dbReference type="EMBL" id="KZ155786">
    <property type="protein sequence ID" value="OUS45737.1"/>
    <property type="molecule type" value="Genomic_DNA"/>
</dbReference>
<keyword evidence="3 8" id="KW-0812">Transmembrane</keyword>
<keyword evidence="5 8" id="KW-1133">Transmembrane helix</keyword>
<keyword evidence="6 8" id="KW-0472">Membrane</keyword>
<evidence type="ECO:0000256" key="1">
    <source>
        <dbReference type="ARBA" id="ARBA00004389"/>
    </source>
</evidence>
<comment type="subcellular location">
    <subcellularLocation>
        <location evidence="1">Endoplasmic reticulum membrane</location>
        <topology evidence="1">Single-pass membrane protein</topology>
    </subcellularLocation>
</comment>
<evidence type="ECO:0000256" key="8">
    <source>
        <dbReference type="SAM" id="Phobius"/>
    </source>
</evidence>
<dbReference type="GO" id="GO:0030968">
    <property type="term" value="P:endoplasmic reticulum unfolded protein response"/>
    <property type="evidence" value="ECO:0007669"/>
    <property type="project" value="TreeGrafter"/>
</dbReference>
<comment type="similarity">
    <text evidence="2">Belongs to the RAMP4 family.</text>
</comment>
<feature type="compositionally biased region" description="Basic residues" evidence="7">
    <location>
        <begin position="50"/>
        <end position="62"/>
    </location>
</feature>
<name>A0A1Y5IAR4_OSTTA</name>
<sequence>MRDRRRGAARRARAREWDGDAIWRRSARRTRGVTDDGRARDAQAASARVMNHRSKKFHGNIHRRGEVSAKDAKKKEFGVGPVMLGFFCFVVIGSSVLQVLRSASSGALGT</sequence>
<dbReference type="eggNOG" id="KOG3491">
    <property type="taxonomic scope" value="Eukaryota"/>
</dbReference>
<protein>
    <submittedName>
        <fullName evidence="9">Ribosome associated membrane protein RAMP4-domain-containing protein</fullName>
    </submittedName>
</protein>
<evidence type="ECO:0000256" key="7">
    <source>
        <dbReference type="SAM" id="MobiDB-lite"/>
    </source>
</evidence>
<organism evidence="9">
    <name type="scientific">Ostreococcus tauri</name>
    <name type="common">Marine green alga</name>
    <dbReference type="NCBI Taxonomy" id="70448"/>
    <lineage>
        <taxon>Eukaryota</taxon>
        <taxon>Viridiplantae</taxon>
        <taxon>Chlorophyta</taxon>
        <taxon>Mamiellophyceae</taxon>
        <taxon>Mamiellales</taxon>
        <taxon>Bathycoccaceae</taxon>
        <taxon>Ostreococcus</taxon>
    </lineage>
</organism>
<dbReference type="Pfam" id="PF06624">
    <property type="entry name" value="RAMP4"/>
    <property type="match status" value="1"/>
</dbReference>
<accession>A0A1Y5IAR4</accession>
<evidence type="ECO:0000256" key="6">
    <source>
        <dbReference type="ARBA" id="ARBA00023136"/>
    </source>
</evidence>
<reference evidence="9" key="1">
    <citation type="submission" date="2017-04" db="EMBL/GenBank/DDBJ databases">
        <title>Population genomics of picophytoplankton unveils novel chromosome hypervariability.</title>
        <authorList>
            <consortium name="DOE Joint Genome Institute"/>
            <person name="Blanc-Mathieu R."/>
            <person name="Krasovec M."/>
            <person name="Hebrard M."/>
            <person name="Yau S."/>
            <person name="Desgranges E."/>
            <person name="Martin J."/>
            <person name="Schackwitz W."/>
            <person name="Kuo A."/>
            <person name="Salin G."/>
            <person name="Donnadieu C."/>
            <person name="Desdevises Y."/>
            <person name="Sanchez-Ferandin S."/>
            <person name="Moreau H."/>
            <person name="Rivals E."/>
            <person name="Grigoriev I.V."/>
            <person name="Grimsley N."/>
            <person name="Eyre-Walker A."/>
            <person name="Piganeau G."/>
        </authorList>
    </citation>
    <scope>NUCLEOTIDE SEQUENCE [LARGE SCALE GENOMIC DNA]</scope>
    <source>
        <strain evidence="9">RCC 1115</strain>
    </source>
</reference>
<feature type="transmembrane region" description="Helical" evidence="8">
    <location>
        <begin position="77"/>
        <end position="100"/>
    </location>
</feature>
<dbReference type="PANTHER" id="PTHR15601">
    <property type="entry name" value="STRESS ASSOCIATED ENDOPLASMIC RETICULUM PROTEIN SERP1/RAMP4"/>
    <property type="match status" value="1"/>
</dbReference>
<evidence type="ECO:0000256" key="5">
    <source>
        <dbReference type="ARBA" id="ARBA00022989"/>
    </source>
</evidence>
<dbReference type="InterPro" id="IPR010580">
    <property type="entry name" value="ER_stress-assoc"/>
</dbReference>
<feature type="region of interest" description="Disordered" evidence="7">
    <location>
        <begin position="45"/>
        <end position="67"/>
    </location>
</feature>
<proteinExistence type="inferred from homology"/>
<gene>
    <name evidence="9" type="ORF">BE221DRAFT_206271</name>
</gene>
<dbReference type="AlphaFoldDB" id="A0A1Y5IAR4"/>
<dbReference type="GO" id="GO:0005789">
    <property type="term" value="C:endoplasmic reticulum membrane"/>
    <property type="evidence" value="ECO:0007669"/>
    <property type="project" value="UniProtKB-SubCell"/>
</dbReference>
<evidence type="ECO:0000256" key="2">
    <source>
        <dbReference type="ARBA" id="ARBA00005500"/>
    </source>
</evidence>
<dbReference type="Proteomes" id="UP000195557">
    <property type="component" value="Unassembled WGS sequence"/>
</dbReference>
<evidence type="ECO:0000256" key="4">
    <source>
        <dbReference type="ARBA" id="ARBA00022824"/>
    </source>
</evidence>
<evidence type="ECO:0000256" key="3">
    <source>
        <dbReference type="ARBA" id="ARBA00022692"/>
    </source>
</evidence>
<dbReference type="PANTHER" id="PTHR15601:SF0">
    <property type="entry name" value="GEO09675P1"/>
    <property type="match status" value="1"/>
</dbReference>
<evidence type="ECO:0000313" key="9">
    <source>
        <dbReference type="EMBL" id="OUS45737.1"/>
    </source>
</evidence>